<dbReference type="GO" id="GO:0005829">
    <property type="term" value="C:cytosol"/>
    <property type="evidence" value="ECO:0007669"/>
    <property type="project" value="TreeGrafter"/>
</dbReference>
<comment type="catalytic activity">
    <reaction evidence="6">
        <text>S-methyl-5'-thioadenosine + H2O = 5-(methylsulfanyl)-D-ribose + adenine</text>
        <dbReference type="Rhea" id="RHEA:13617"/>
        <dbReference type="ChEBI" id="CHEBI:15377"/>
        <dbReference type="ChEBI" id="CHEBI:16708"/>
        <dbReference type="ChEBI" id="CHEBI:17509"/>
        <dbReference type="ChEBI" id="CHEBI:78440"/>
        <dbReference type="EC" id="3.2.2.9"/>
    </reaction>
</comment>
<dbReference type="EMBL" id="CP008849">
    <property type="protein sequence ID" value="AIF99884.1"/>
    <property type="molecule type" value="Genomic_DNA"/>
</dbReference>
<dbReference type="PANTHER" id="PTHR46832">
    <property type="entry name" value="5'-METHYLTHIOADENOSINE/S-ADENOSYLHOMOCYSTEINE NUCLEOSIDASE"/>
    <property type="match status" value="1"/>
</dbReference>
<dbReference type="eggNOG" id="COG0775">
    <property type="taxonomic scope" value="Bacteria"/>
</dbReference>
<dbReference type="NCBIfam" id="TIGR01704">
    <property type="entry name" value="MTA_SAH-Nsdase"/>
    <property type="match status" value="1"/>
</dbReference>
<dbReference type="RefSeq" id="WP_044057935.1">
    <property type="nucleotide sequence ID" value="NZ_CAJXAX010000002.1"/>
</dbReference>
<comment type="similarity">
    <text evidence="6">Belongs to the PNP/UDP phosphorylase family. MtnN subfamily.</text>
</comment>
<dbReference type="GeneID" id="78256197"/>
<dbReference type="InterPro" id="IPR010049">
    <property type="entry name" value="MTA_SAH_Nsdase"/>
</dbReference>
<dbReference type="GO" id="GO:0019284">
    <property type="term" value="P:L-methionine salvage from S-adenosylmethionine"/>
    <property type="evidence" value="ECO:0007669"/>
    <property type="project" value="TreeGrafter"/>
</dbReference>
<dbReference type="GO" id="GO:0019509">
    <property type="term" value="P:L-methionine salvage from methylthioadenosine"/>
    <property type="evidence" value="ECO:0007669"/>
    <property type="project" value="UniProtKB-UniRule"/>
</dbReference>
<keyword evidence="2 6" id="KW-0028">Amino-acid biosynthesis</keyword>
<dbReference type="InterPro" id="IPR000845">
    <property type="entry name" value="Nucleoside_phosphorylase_d"/>
</dbReference>
<dbReference type="KEGG" id="aaus:EP12_15545"/>
<evidence type="ECO:0000313" key="11">
    <source>
        <dbReference type="Proteomes" id="UP000264779"/>
    </source>
</evidence>
<dbReference type="InterPro" id="IPR035994">
    <property type="entry name" value="Nucleoside_phosphorylase_sf"/>
</dbReference>
<keyword evidence="4 6" id="KW-0486">Methionine biosynthesis</keyword>
<dbReference type="OrthoDB" id="9792278at2"/>
<dbReference type="GO" id="GO:0009164">
    <property type="term" value="P:nucleoside catabolic process"/>
    <property type="evidence" value="ECO:0007669"/>
    <property type="project" value="InterPro"/>
</dbReference>
<comment type="pathway">
    <text evidence="1 6">Amino-acid biosynthesis; L-methionine biosynthesis via salvage pathway; S-methyl-5-thio-alpha-D-ribose 1-phosphate from S-methyl-5'-thioadenosine (hydrolase route): step 1/2.</text>
</comment>
<feature type="binding site" evidence="6">
    <location>
        <position position="154"/>
    </location>
    <ligand>
        <name>substrate</name>
    </ligand>
</feature>
<reference evidence="8 10" key="1">
    <citation type="submission" date="2014-06" db="EMBL/GenBank/DDBJ databases">
        <title>Genomes of Alteromonas australica, a world apart.</title>
        <authorList>
            <person name="Gonzaga A."/>
            <person name="Lopez-Perez M."/>
            <person name="Rodriguez-Valera F."/>
        </authorList>
    </citation>
    <scope>NUCLEOTIDE SEQUENCE [LARGE SCALE GENOMIC DNA]</scope>
    <source>
        <strain evidence="8 10">H 17</strain>
    </source>
</reference>
<evidence type="ECO:0000313" key="10">
    <source>
        <dbReference type="Proteomes" id="UP000056090"/>
    </source>
</evidence>
<dbReference type="FunFam" id="3.40.50.1580:FF:000001">
    <property type="entry name" value="MTA/SAH nucleosidase family protein"/>
    <property type="match status" value="1"/>
</dbReference>
<name>A0A075NZ02_9ALTE</name>
<evidence type="ECO:0000313" key="8">
    <source>
        <dbReference type="EMBL" id="AIF99884.1"/>
    </source>
</evidence>
<dbReference type="AlphaFoldDB" id="A0A075NZ02"/>
<keyword evidence="3 6" id="KW-0378">Hydrolase</keyword>
<dbReference type="KEGG" id="aal:EP13_14980"/>
<dbReference type="EC" id="3.2.2.9" evidence="6"/>
<dbReference type="EMBL" id="DONK01000045">
    <property type="protein sequence ID" value="HBU50180.1"/>
    <property type="molecule type" value="Genomic_DNA"/>
</dbReference>
<gene>
    <name evidence="6" type="primary">mtnN</name>
    <name evidence="9" type="ORF">DEB45_02870</name>
    <name evidence="8" type="ORF">EP13_14980</name>
</gene>
<keyword evidence="8" id="KW-0326">Glycosidase</keyword>
<comment type="catalytic activity">
    <reaction evidence="6">
        <text>S-adenosyl-L-homocysteine + H2O = S-(5-deoxy-D-ribos-5-yl)-L-homocysteine + adenine</text>
        <dbReference type="Rhea" id="RHEA:17805"/>
        <dbReference type="ChEBI" id="CHEBI:15377"/>
        <dbReference type="ChEBI" id="CHEBI:16708"/>
        <dbReference type="ChEBI" id="CHEBI:57856"/>
        <dbReference type="ChEBI" id="CHEBI:58195"/>
        <dbReference type="EC" id="3.2.2.9"/>
    </reaction>
</comment>
<comment type="catalytic activity">
    <reaction evidence="5">
        <text>5'-deoxyadenosine + H2O = 5-deoxy-D-ribose + adenine</text>
        <dbReference type="Rhea" id="RHEA:29859"/>
        <dbReference type="ChEBI" id="CHEBI:15377"/>
        <dbReference type="ChEBI" id="CHEBI:16708"/>
        <dbReference type="ChEBI" id="CHEBI:17319"/>
        <dbReference type="ChEBI" id="CHEBI:149540"/>
        <dbReference type="EC" id="3.2.2.9"/>
    </reaction>
    <physiologicalReaction direction="left-to-right" evidence="5">
        <dbReference type="Rhea" id="RHEA:29860"/>
    </physiologicalReaction>
</comment>
<feature type="binding site" evidence="6">
    <location>
        <begin position="175"/>
        <end position="176"/>
    </location>
    <ligand>
        <name>substrate</name>
    </ligand>
</feature>
<accession>A0A075NZ02</accession>
<sequence>MNKIGILGAMDEEVALLKASLSEVKEVQWKHLTFYQGMLHGVDVILVKCGIGKVASALATTVLIEQFSPDAIVNTGSAGGFDTQLNIGDLVIGENLIHHDVDLTHFGYSLGQCAGMPEDYKSDPKLIEAAQHAANDISGIQVTSGLICTGDAFIGSDEAVAALRTKFPAMKAVEMEGAAIGQTCYMLDVPFLVIRSLSDIAGKTSSVSFKEYLETAAKNSAKLVMAMVKALA</sequence>
<evidence type="ECO:0000256" key="2">
    <source>
        <dbReference type="ARBA" id="ARBA00022605"/>
    </source>
</evidence>
<dbReference type="Proteomes" id="UP000264779">
    <property type="component" value="Unassembled WGS sequence"/>
</dbReference>
<dbReference type="HAMAP" id="MF_01684">
    <property type="entry name" value="Salvage_MtnN"/>
    <property type="match status" value="1"/>
</dbReference>
<dbReference type="PATRIC" id="fig|589873.4.peg.3372"/>
<evidence type="ECO:0000256" key="1">
    <source>
        <dbReference type="ARBA" id="ARBA00004945"/>
    </source>
</evidence>
<evidence type="ECO:0000259" key="7">
    <source>
        <dbReference type="Pfam" id="PF01048"/>
    </source>
</evidence>
<dbReference type="UniPathway" id="UPA00904">
    <property type="reaction ID" value="UER00871"/>
</dbReference>
<dbReference type="PANTHER" id="PTHR46832:SF1">
    <property type="entry name" value="5'-METHYLTHIOADENOSINE_S-ADENOSYLHOMOCYSTEINE NUCLEOSIDASE"/>
    <property type="match status" value="1"/>
</dbReference>
<proteinExistence type="inferred from homology"/>
<dbReference type="CDD" id="cd09008">
    <property type="entry name" value="MTAN"/>
    <property type="match status" value="1"/>
</dbReference>
<dbReference type="Proteomes" id="UP000056090">
    <property type="component" value="Chromosome"/>
</dbReference>
<dbReference type="GO" id="GO:0008782">
    <property type="term" value="F:adenosylhomocysteine nucleosidase activity"/>
    <property type="evidence" value="ECO:0007669"/>
    <property type="project" value="UniProtKB-UniRule"/>
</dbReference>
<feature type="domain" description="Nucleoside phosphorylase" evidence="7">
    <location>
        <begin position="3"/>
        <end position="228"/>
    </location>
</feature>
<feature type="active site" description="Proton acceptor" evidence="6">
    <location>
        <position position="13"/>
    </location>
</feature>
<comment type="function">
    <text evidence="6">Catalyzes the irreversible cleavage of the glycosidic bond in both 5'-methylthioadenosine (MTA) and S-adenosylhomocysteine (SAH/AdoHcy) to adenine and the corresponding thioribose, 5'-methylthioribose and S-ribosylhomocysteine, respectively. Also cleaves 5'-deoxyadenosine, a toxic by-product of radical S-adenosylmethionine (SAM) enzymes, into 5-deoxyribose and adenine.</text>
</comment>
<dbReference type="SUPFAM" id="SSF53167">
    <property type="entry name" value="Purine and uridine phosphorylases"/>
    <property type="match status" value="1"/>
</dbReference>
<reference evidence="9 11" key="2">
    <citation type="journal article" date="2018" name="Nat. Biotechnol.">
        <title>A standardized bacterial taxonomy based on genome phylogeny substantially revises the tree of life.</title>
        <authorList>
            <person name="Parks D.H."/>
            <person name="Chuvochina M."/>
            <person name="Waite D.W."/>
            <person name="Rinke C."/>
            <person name="Skarshewski A."/>
            <person name="Chaumeil P.A."/>
            <person name="Hugenholtz P."/>
        </authorList>
    </citation>
    <scope>NUCLEOTIDE SEQUENCE [LARGE SCALE GENOMIC DNA]</scope>
    <source>
        <strain evidence="9">UBA11621</strain>
    </source>
</reference>
<feature type="active site" description="Proton donor" evidence="6">
    <location>
        <position position="199"/>
    </location>
</feature>
<evidence type="ECO:0000256" key="6">
    <source>
        <dbReference type="HAMAP-Rule" id="MF_01684"/>
    </source>
</evidence>
<evidence type="ECO:0000256" key="5">
    <source>
        <dbReference type="ARBA" id="ARBA00050313"/>
    </source>
</evidence>
<keyword evidence="10" id="KW-1185">Reference proteome</keyword>
<dbReference type="NCBIfam" id="NF004079">
    <property type="entry name" value="PRK05584.1"/>
    <property type="match status" value="1"/>
</dbReference>
<dbReference type="Gene3D" id="3.40.50.1580">
    <property type="entry name" value="Nucleoside phosphorylase domain"/>
    <property type="match status" value="1"/>
</dbReference>
<dbReference type="GO" id="GO:0008930">
    <property type="term" value="F:methylthioadenosine nucleosidase activity"/>
    <property type="evidence" value="ECO:0007669"/>
    <property type="project" value="UniProtKB-UniRule"/>
</dbReference>
<evidence type="ECO:0000256" key="3">
    <source>
        <dbReference type="ARBA" id="ARBA00022801"/>
    </source>
</evidence>
<evidence type="ECO:0000313" key="9">
    <source>
        <dbReference type="EMBL" id="HBU50180.1"/>
    </source>
</evidence>
<organism evidence="8 10">
    <name type="scientific">Alteromonas australica</name>
    <dbReference type="NCBI Taxonomy" id="589873"/>
    <lineage>
        <taxon>Bacteria</taxon>
        <taxon>Pseudomonadati</taxon>
        <taxon>Pseudomonadota</taxon>
        <taxon>Gammaproteobacteria</taxon>
        <taxon>Alteromonadales</taxon>
        <taxon>Alteromonadaceae</taxon>
        <taxon>Alteromonas/Salinimonas group</taxon>
        <taxon>Alteromonas</taxon>
    </lineage>
</organism>
<evidence type="ECO:0000256" key="4">
    <source>
        <dbReference type="ARBA" id="ARBA00023167"/>
    </source>
</evidence>
<dbReference type="Pfam" id="PF01048">
    <property type="entry name" value="PNP_UDP_1"/>
    <property type="match status" value="1"/>
</dbReference>
<feature type="binding site" evidence="6">
    <location>
        <position position="79"/>
    </location>
    <ligand>
        <name>substrate</name>
    </ligand>
</feature>
<protein>
    <recommendedName>
        <fullName evidence="6">5'-methylthioadenosine/S-adenosylhomocysteine nucleosidase</fullName>
        <shortName evidence="6">MTA/SAH nucleosidase</shortName>
        <shortName evidence="6">MTAN</shortName>
        <ecNumber evidence="6">3.2.2.9</ecNumber>
    </recommendedName>
    <alternativeName>
        <fullName evidence="6">5'-deoxyadenosine nucleosidase</fullName>
        <shortName evidence="6">DOA nucleosidase</shortName>
        <shortName evidence="6">dAdo nucleosidase</shortName>
    </alternativeName>
    <alternativeName>
        <fullName evidence="6">5'-methylthioadenosine nucleosidase</fullName>
        <shortName evidence="6">MTA nucleosidase</shortName>
    </alternativeName>
    <alternativeName>
        <fullName evidence="6">S-adenosylhomocysteine nucleosidase</fullName>
        <shortName evidence="6">AdoHcy nucleosidase</shortName>
        <shortName evidence="6">SAH nucleosidase</shortName>
        <shortName evidence="6">SRH nucleosidase</shortName>
    </alternativeName>
</protein>